<feature type="transmembrane region" description="Helical" evidence="6">
    <location>
        <begin position="186"/>
        <end position="214"/>
    </location>
</feature>
<feature type="transmembrane region" description="Helical" evidence="6">
    <location>
        <begin position="413"/>
        <end position="431"/>
    </location>
</feature>
<evidence type="ECO:0000256" key="4">
    <source>
        <dbReference type="ARBA" id="ARBA00022989"/>
    </source>
</evidence>
<feature type="transmembrane region" description="Helical" evidence="6">
    <location>
        <begin position="687"/>
        <end position="709"/>
    </location>
</feature>
<feature type="domain" description="ABC3 transporter permease C-terminal" evidence="7">
    <location>
        <begin position="604"/>
        <end position="706"/>
    </location>
</feature>
<evidence type="ECO:0000313" key="9">
    <source>
        <dbReference type="Proteomes" id="UP000612899"/>
    </source>
</evidence>
<reference evidence="8" key="1">
    <citation type="submission" date="2021-01" db="EMBL/GenBank/DDBJ databases">
        <title>Whole genome shotgun sequence of Rhizocola hellebori NBRC 109834.</title>
        <authorList>
            <person name="Komaki H."/>
            <person name="Tamura T."/>
        </authorList>
    </citation>
    <scope>NUCLEOTIDE SEQUENCE</scope>
    <source>
        <strain evidence="8">NBRC 109834</strain>
    </source>
</reference>
<keyword evidence="5 6" id="KW-0472">Membrane</keyword>
<protein>
    <recommendedName>
        <fullName evidence="7">ABC3 transporter permease C-terminal domain-containing protein</fullName>
    </recommendedName>
</protein>
<accession>A0A8J3Q2N8</accession>
<feature type="transmembrane region" description="Helical" evidence="6">
    <location>
        <begin position="646"/>
        <end position="675"/>
    </location>
</feature>
<comment type="caution">
    <text evidence="8">The sequence shown here is derived from an EMBL/GenBank/DDBJ whole genome shotgun (WGS) entry which is preliminary data.</text>
</comment>
<organism evidence="8 9">
    <name type="scientific">Rhizocola hellebori</name>
    <dbReference type="NCBI Taxonomy" id="1392758"/>
    <lineage>
        <taxon>Bacteria</taxon>
        <taxon>Bacillati</taxon>
        <taxon>Actinomycetota</taxon>
        <taxon>Actinomycetes</taxon>
        <taxon>Micromonosporales</taxon>
        <taxon>Micromonosporaceae</taxon>
        <taxon>Rhizocola</taxon>
    </lineage>
</organism>
<evidence type="ECO:0000256" key="1">
    <source>
        <dbReference type="ARBA" id="ARBA00004651"/>
    </source>
</evidence>
<dbReference type="InterPro" id="IPR003838">
    <property type="entry name" value="ABC3_permease_C"/>
</dbReference>
<dbReference type="EMBL" id="BONY01000002">
    <property type="protein sequence ID" value="GIH02318.1"/>
    <property type="molecule type" value="Genomic_DNA"/>
</dbReference>
<dbReference type="GO" id="GO:0005886">
    <property type="term" value="C:plasma membrane"/>
    <property type="evidence" value="ECO:0007669"/>
    <property type="project" value="UniProtKB-SubCell"/>
</dbReference>
<dbReference type="Pfam" id="PF02687">
    <property type="entry name" value="FtsX"/>
    <property type="match status" value="1"/>
</dbReference>
<name>A0A8J3Q2N8_9ACTN</name>
<keyword evidence="4 6" id="KW-1133">Transmembrane helix</keyword>
<gene>
    <name evidence="8" type="ORF">Rhe02_03850</name>
</gene>
<evidence type="ECO:0000256" key="3">
    <source>
        <dbReference type="ARBA" id="ARBA00022692"/>
    </source>
</evidence>
<evidence type="ECO:0000256" key="5">
    <source>
        <dbReference type="ARBA" id="ARBA00023136"/>
    </source>
</evidence>
<feature type="transmembrane region" description="Helical" evidence="6">
    <location>
        <begin position="235"/>
        <end position="257"/>
    </location>
</feature>
<evidence type="ECO:0000259" key="7">
    <source>
        <dbReference type="Pfam" id="PF02687"/>
    </source>
</evidence>
<keyword evidence="9" id="KW-1185">Reference proteome</keyword>
<keyword evidence="2" id="KW-1003">Cell membrane</keyword>
<feature type="transmembrane region" description="Helical" evidence="6">
    <location>
        <begin position="364"/>
        <end position="385"/>
    </location>
</feature>
<dbReference type="Proteomes" id="UP000612899">
    <property type="component" value="Unassembled WGS sequence"/>
</dbReference>
<evidence type="ECO:0000313" key="8">
    <source>
        <dbReference type="EMBL" id="GIH02318.1"/>
    </source>
</evidence>
<feature type="transmembrane region" description="Helical" evidence="6">
    <location>
        <begin position="604"/>
        <end position="625"/>
    </location>
</feature>
<feature type="transmembrane region" description="Helical" evidence="6">
    <location>
        <begin position="328"/>
        <end position="344"/>
    </location>
</feature>
<sequence length="721" mass="75423">MNLLLGIRMVLGGGRESMVRMALMAIGIAIGVLLVLLALTALPVLQTHTDRLAWHRTNVNSPATAPDPALWLAVTDRYAGKDVIRVHVAALGAHPPVPPGISRLPGPGEVFVSPALAELMAATPSDQLRDRFPGRIAGTIGPEGLIAPAELVGIVGQAPQQLRQTLGATEIRGIEQPGERRDLIELLGILVGMLAALIIGPVAVFVAMVTRLGGARRDVRFAALRLAGATRWQTAVFAAVETVGAAIAGVLLGWAGFLAVRPLAAGYITLGHGMPIFASDLRVPTGQLVLVLLAVPLLAGATTLVSLRPVQMTPLQVRRRTRRRPPSAWRLLPVAVGLLGVWAITKAQANPALAEDLRLGPLSLLAALSIVVGLFLSGSWVCMWISRGMARLSGSATSLIVARRVAADPYSTFRAVSGAALAIYVATWLSLSAAHERQTQRDVTSALDPGVVAVHVQGASPESVAALMSGDAVMARVGPNAKVVVACAELARVTSVRCPLPTDPSGWDTLEGAQAEDLFMLPYPGVSAADYIFGPRAFAEPDAESAQLPIQTLFIPTDGTLATQERLRTLAAVTIPASRSKTDDDLPAREAVDTSGLDAALPPVMVFVLLVAACSLTVSAINGLTERRRPFALLRASGVRLGELRRIVLLETGVPLAATVLGGVGVAMVAAYVSVSPSEWVWPTGGFLAGLGVGVLAAFAVSLIALPLMDIATRHDSIRFE</sequence>
<dbReference type="RefSeq" id="WP_203906271.1">
    <property type="nucleotide sequence ID" value="NZ_BONY01000002.1"/>
</dbReference>
<feature type="transmembrane region" description="Helical" evidence="6">
    <location>
        <begin position="21"/>
        <end position="45"/>
    </location>
</feature>
<keyword evidence="3 6" id="KW-0812">Transmembrane</keyword>
<evidence type="ECO:0000256" key="2">
    <source>
        <dbReference type="ARBA" id="ARBA00022475"/>
    </source>
</evidence>
<feature type="transmembrane region" description="Helical" evidence="6">
    <location>
        <begin position="288"/>
        <end position="307"/>
    </location>
</feature>
<comment type="subcellular location">
    <subcellularLocation>
        <location evidence="1">Cell membrane</location>
        <topology evidence="1">Multi-pass membrane protein</topology>
    </subcellularLocation>
</comment>
<dbReference type="AlphaFoldDB" id="A0A8J3Q2N8"/>
<evidence type="ECO:0000256" key="6">
    <source>
        <dbReference type="SAM" id="Phobius"/>
    </source>
</evidence>
<proteinExistence type="predicted"/>